<feature type="transmembrane region" description="Helical" evidence="1">
    <location>
        <begin position="35"/>
        <end position="55"/>
    </location>
</feature>
<dbReference type="EMBL" id="BMNA01000017">
    <property type="protein sequence ID" value="GGM17265.1"/>
    <property type="molecule type" value="Genomic_DNA"/>
</dbReference>
<sequence length="94" mass="10259">MTRWGRVAGRLDPEVSRWARNGVYRAMHGRPIAQAVWYFFVAAVGATVIVIAIIHRGDQSTVRLIGGCLAFGAVVAVALVMGAAAISRHRHRKH</sequence>
<evidence type="ECO:0000256" key="1">
    <source>
        <dbReference type="SAM" id="Phobius"/>
    </source>
</evidence>
<organism evidence="2 3">
    <name type="scientific">Nakamurella endophytica</name>
    <dbReference type="NCBI Taxonomy" id="1748367"/>
    <lineage>
        <taxon>Bacteria</taxon>
        <taxon>Bacillati</taxon>
        <taxon>Actinomycetota</taxon>
        <taxon>Actinomycetes</taxon>
        <taxon>Nakamurellales</taxon>
        <taxon>Nakamurellaceae</taxon>
        <taxon>Nakamurella</taxon>
    </lineage>
</organism>
<reference evidence="2" key="2">
    <citation type="submission" date="2020-09" db="EMBL/GenBank/DDBJ databases">
        <authorList>
            <person name="Sun Q."/>
            <person name="Zhou Y."/>
        </authorList>
    </citation>
    <scope>NUCLEOTIDE SEQUENCE</scope>
    <source>
        <strain evidence="2">CGMCC 4.7308</strain>
    </source>
</reference>
<protein>
    <submittedName>
        <fullName evidence="2">Uncharacterized protein</fullName>
    </submittedName>
</protein>
<gene>
    <name evidence="2" type="ORF">GCM10011594_41630</name>
</gene>
<evidence type="ECO:0000313" key="2">
    <source>
        <dbReference type="EMBL" id="GGM17265.1"/>
    </source>
</evidence>
<dbReference type="AlphaFoldDB" id="A0A917TBW1"/>
<name>A0A917TBW1_9ACTN</name>
<accession>A0A917TBW1</accession>
<keyword evidence="1" id="KW-0812">Transmembrane</keyword>
<keyword evidence="1" id="KW-1133">Transmembrane helix</keyword>
<keyword evidence="1" id="KW-0472">Membrane</keyword>
<dbReference type="Proteomes" id="UP000655208">
    <property type="component" value="Unassembled WGS sequence"/>
</dbReference>
<comment type="caution">
    <text evidence="2">The sequence shown here is derived from an EMBL/GenBank/DDBJ whole genome shotgun (WGS) entry which is preliminary data.</text>
</comment>
<proteinExistence type="predicted"/>
<reference evidence="2" key="1">
    <citation type="journal article" date="2014" name="Int. J. Syst. Evol. Microbiol.">
        <title>Complete genome sequence of Corynebacterium casei LMG S-19264T (=DSM 44701T), isolated from a smear-ripened cheese.</title>
        <authorList>
            <consortium name="US DOE Joint Genome Institute (JGI-PGF)"/>
            <person name="Walter F."/>
            <person name="Albersmeier A."/>
            <person name="Kalinowski J."/>
            <person name="Ruckert C."/>
        </authorList>
    </citation>
    <scope>NUCLEOTIDE SEQUENCE</scope>
    <source>
        <strain evidence="2">CGMCC 4.7308</strain>
    </source>
</reference>
<keyword evidence="3" id="KW-1185">Reference proteome</keyword>
<feature type="transmembrane region" description="Helical" evidence="1">
    <location>
        <begin position="61"/>
        <end position="86"/>
    </location>
</feature>
<evidence type="ECO:0000313" key="3">
    <source>
        <dbReference type="Proteomes" id="UP000655208"/>
    </source>
</evidence>